<accession>A0ABS9K728</accession>
<reference evidence="1" key="1">
    <citation type="submission" date="2022-01" db="EMBL/GenBank/DDBJ databases">
        <authorList>
            <person name="Jo J.-H."/>
            <person name="Im W.-T."/>
        </authorList>
    </citation>
    <scope>NUCLEOTIDE SEQUENCE</scope>
    <source>
        <strain evidence="1">XY25</strain>
    </source>
</reference>
<dbReference type="EMBL" id="JAKLTN010000006">
    <property type="protein sequence ID" value="MCG2578889.1"/>
    <property type="molecule type" value="Genomic_DNA"/>
</dbReference>
<evidence type="ECO:0000313" key="2">
    <source>
        <dbReference type="Proteomes" id="UP001165384"/>
    </source>
</evidence>
<protein>
    <submittedName>
        <fullName evidence="1">Uncharacterized protein</fullName>
    </submittedName>
</protein>
<evidence type="ECO:0000313" key="1">
    <source>
        <dbReference type="EMBL" id="MCG2578889.1"/>
    </source>
</evidence>
<keyword evidence="2" id="KW-1185">Reference proteome</keyword>
<name>A0ABS9K728_9RHOO</name>
<dbReference type="Proteomes" id="UP001165384">
    <property type="component" value="Unassembled WGS sequence"/>
</dbReference>
<organism evidence="1 2">
    <name type="scientific">Dechloromonas hankyongensis</name>
    <dbReference type="NCBI Taxonomy" id="2908002"/>
    <lineage>
        <taxon>Bacteria</taxon>
        <taxon>Pseudomonadati</taxon>
        <taxon>Pseudomonadota</taxon>
        <taxon>Betaproteobacteria</taxon>
        <taxon>Rhodocyclales</taxon>
        <taxon>Azonexaceae</taxon>
        <taxon>Dechloromonas</taxon>
    </lineage>
</organism>
<dbReference type="RefSeq" id="WP_275712304.1">
    <property type="nucleotide sequence ID" value="NZ_JAKLTN010000006.1"/>
</dbReference>
<gene>
    <name evidence="1" type="ORF">LZ012_17995</name>
</gene>
<sequence length="69" mass="7599">MFRVITTYRNGIARPIVEKGPWHPSRQHTEYWAEQLQQAGYIVEIESQGSGGVANSDHSDLAAALASMA</sequence>
<proteinExistence type="predicted"/>
<comment type="caution">
    <text evidence="1">The sequence shown here is derived from an EMBL/GenBank/DDBJ whole genome shotgun (WGS) entry which is preliminary data.</text>
</comment>